<evidence type="ECO:0000256" key="7">
    <source>
        <dbReference type="SAM" id="MobiDB-lite"/>
    </source>
</evidence>
<reference evidence="8 9" key="1">
    <citation type="submission" date="2024-11" db="EMBL/GenBank/DDBJ databases">
        <title>A near-complete genome assembly of Cinchona calisaya.</title>
        <authorList>
            <person name="Lian D.C."/>
            <person name="Zhao X.W."/>
            <person name="Wei L."/>
        </authorList>
    </citation>
    <scope>NUCLEOTIDE SEQUENCE [LARGE SCALE GENOMIC DNA]</scope>
    <source>
        <tissue evidence="8">Nenye</tissue>
    </source>
</reference>
<protein>
    <recommendedName>
        <fullName evidence="10">Protein FLX-like 2</fullName>
    </recommendedName>
</protein>
<organism evidence="8 9">
    <name type="scientific">Cinchona calisaya</name>
    <dbReference type="NCBI Taxonomy" id="153742"/>
    <lineage>
        <taxon>Eukaryota</taxon>
        <taxon>Viridiplantae</taxon>
        <taxon>Streptophyta</taxon>
        <taxon>Embryophyta</taxon>
        <taxon>Tracheophyta</taxon>
        <taxon>Spermatophyta</taxon>
        <taxon>Magnoliopsida</taxon>
        <taxon>eudicotyledons</taxon>
        <taxon>Gunneridae</taxon>
        <taxon>Pentapetalae</taxon>
        <taxon>asterids</taxon>
        <taxon>lamiids</taxon>
        <taxon>Gentianales</taxon>
        <taxon>Rubiaceae</taxon>
        <taxon>Cinchonoideae</taxon>
        <taxon>Cinchoneae</taxon>
        <taxon>Cinchona</taxon>
    </lineage>
</organism>
<feature type="compositionally biased region" description="Polar residues" evidence="7">
    <location>
        <begin position="405"/>
        <end position="428"/>
    </location>
</feature>
<keyword evidence="4 6" id="KW-0175">Coiled coil</keyword>
<evidence type="ECO:0000256" key="1">
    <source>
        <dbReference type="ARBA" id="ARBA00005405"/>
    </source>
</evidence>
<dbReference type="GO" id="GO:0009908">
    <property type="term" value="P:flower development"/>
    <property type="evidence" value="ECO:0007669"/>
    <property type="project" value="UniProtKB-KW"/>
</dbReference>
<feature type="coiled-coil region" evidence="6">
    <location>
        <begin position="114"/>
        <end position="165"/>
    </location>
</feature>
<name>A0ABD3A4J5_9GENT</name>
<evidence type="ECO:0000256" key="2">
    <source>
        <dbReference type="ARBA" id="ARBA00022473"/>
    </source>
</evidence>
<dbReference type="AlphaFoldDB" id="A0ABD3A4J5"/>
<keyword evidence="2" id="KW-0217">Developmental protein</keyword>
<evidence type="ECO:0000256" key="3">
    <source>
        <dbReference type="ARBA" id="ARBA00022782"/>
    </source>
</evidence>
<keyword evidence="5" id="KW-0287">Flowering</keyword>
<feature type="region of interest" description="Disordered" evidence="7">
    <location>
        <begin position="366"/>
        <end position="453"/>
    </location>
</feature>
<proteinExistence type="inferred from homology"/>
<dbReference type="PANTHER" id="PTHR33405">
    <property type="entry name" value="PROTEIN FLX-LIKE 2"/>
    <property type="match status" value="1"/>
</dbReference>
<evidence type="ECO:0008006" key="10">
    <source>
        <dbReference type="Google" id="ProtNLM"/>
    </source>
</evidence>
<evidence type="ECO:0000313" key="9">
    <source>
        <dbReference type="Proteomes" id="UP001630127"/>
    </source>
</evidence>
<dbReference type="GO" id="GO:0030154">
    <property type="term" value="P:cell differentiation"/>
    <property type="evidence" value="ECO:0007669"/>
    <property type="project" value="UniProtKB-KW"/>
</dbReference>
<feature type="region of interest" description="Disordered" evidence="7">
    <location>
        <begin position="269"/>
        <end position="297"/>
    </location>
</feature>
<evidence type="ECO:0000256" key="5">
    <source>
        <dbReference type="ARBA" id="ARBA00023089"/>
    </source>
</evidence>
<comment type="similarity">
    <text evidence="1">Belongs to the FLX family.</text>
</comment>
<feature type="compositionally biased region" description="Gly residues" evidence="7">
    <location>
        <begin position="284"/>
        <end position="294"/>
    </location>
</feature>
<dbReference type="PANTHER" id="PTHR33405:SF4">
    <property type="entry name" value="PROTEIN FLX-LIKE 2"/>
    <property type="match status" value="1"/>
</dbReference>
<evidence type="ECO:0000313" key="8">
    <source>
        <dbReference type="EMBL" id="KAL3526670.1"/>
    </source>
</evidence>
<keyword evidence="3" id="KW-0221">Differentiation</keyword>
<evidence type="ECO:0000256" key="6">
    <source>
        <dbReference type="SAM" id="Coils"/>
    </source>
</evidence>
<keyword evidence="9" id="KW-1185">Reference proteome</keyword>
<dbReference type="InterPro" id="IPR040353">
    <property type="entry name" value="FLX/FLX-like"/>
</dbReference>
<evidence type="ECO:0000256" key="4">
    <source>
        <dbReference type="ARBA" id="ARBA00023054"/>
    </source>
</evidence>
<gene>
    <name evidence="8" type="ORF">ACH5RR_011326</name>
</gene>
<comment type="caution">
    <text evidence="8">The sequence shown here is derived from an EMBL/GenBank/DDBJ whole genome shotgun (WGS) entry which is preliminary data.</text>
</comment>
<accession>A0ABD3A4J5</accession>
<dbReference type="Proteomes" id="UP001630127">
    <property type="component" value="Unassembled WGS sequence"/>
</dbReference>
<dbReference type="EMBL" id="JBJUIK010000005">
    <property type="protein sequence ID" value="KAL3526670.1"/>
    <property type="molecule type" value="Genomic_DNA"/>
</dbReference>
<sequence>MGSKDRIPLPHIRHPLPGPGMVHPDPFGPMIRPPPGGFSPFDMIPPPGIMEQKLAPQHVEKQKLAAENQMLAATHGTLREELAAAQHELQMLHAHIGDMKSEKELQTRVFKDKIARMEAELQAADSIKMELQQARAEAQILVAGRQELISKVQQLNQDLQRAYSDVKQIPFLLSQLDGLRLEYQRCRATYDYEKKLCSDHLESLQVMEKNYQTMAREVEKLQAELTNSSQFDRRTGAFYGGNTGYSESNASGNYPVGQNAYGVSQARGPLSGGGSGAAADAGAAAGGGGGGEGSGAATPVGIHSGTGIAPVTARAAYDAARVPGFDSHRGPAGAIYDVHKGIGGPRYDAQRGDPAPGYETHRLPGYDAGRTPLDGHGASPLYDSHRGSSYDVQRGVHNPPKNVKSGASSRATGSQGQVAPMSTASYYGSATPPARGAGMGYEVPPRGGNAVRR</sequence>